<evidence type="ECO:0000256" key="2">
    <source>
        <dbReference type="SAM" id="Phobius"/>
    </source>
</evidence>
<feature type="region of interest" description="Disordered" evidence="1">
    <location>
        <begin position="1"/>
        <end position="21"/>
    </location>
</feature>
<proteinExistence type="predicted"/>
<feature type="transmembrane region" description="Helical" evidence="2">
    <location>
        <begin position="213"/>
        <end position="235"/>
    </location>
</feature>
<protein>
    <submittedName>
        <fullName evidence="3">Uncharacterized protein</fullName>
    </submittedName>
</protein>
<sequence>MSADNENNINNDNNEHGPPPDLPAVPPITLLLYGTTILSALALIFSIASTISCTFTKRNFSARVVGNVHANDLDLFLGIWTWRGLALTNDADTCFRYDELIGSGNDDNDDVMMTVARMVSVLAGLCSGSSMCLAVLFHVSSAHQNDNVALCHRQCRRCTYNDVLTLSVLFFLASVLEGLKLLMIYQADICSDDRFEGAGGSVATYDSCRASSGAYICVLSAALSFLAGSMILLWACRFRFPCFKMASIAN</sequence>
<dbReference type="AlphaFoldDB" id="A0A7S2NZ88"/>
<dbReference type="EMBL" id="HBGY01008832">
    <property type="protein sequence ID" value="CAD9566677.1"/>
    <property type="molecule type" value="Transcribed_RNA"/>
</dbReference>
<feature type="transmembrane region" description="Helical" evidence="2">
    <location>
        <begin position="163"/>
        <end position="185"/>
    </location>
</feature>
<keyword evidence="2" id="KW-1133">Transmembrane helix</keyword>
<keyword evidence="2" id="KW-0812">Transmembrane</keyword>
<reference evidence="3" key="1">
    <citation type="submission" date="2021-01" db="EMBL/GenBank/DDBJ databases">
        <authorList>
            <person name="Corre E."/>
            <person name="Pelletier E."/>
            <person name="Niang G."/>
            <person name="Scheremetjew M."/>
            <person name="Finn R."/>
            <person name="Kale V."/>
            <person name="Holt S."/>
            <person name="Cochrane G."/>
            <person name="Meng A."/>
            <person name="Brown T."/>
            <person name="Cohen L."/>
        </authorList>
    </citation>
    <scope>NUCLEOTIDE SEQUENCE</scope>
    <source>
        <strain evidence="3">B650</strain>
    </source>
</reference>
<organism evidence="3">
    <name type="scientific">Leptocylindrus danicus</name>
    <dbReference type="NCBI Taxonomy" id="163516"/>
    <lineage>
        <taxon>Eukaryota</taxon>
        <taxon>Sar</taxon>
        <taxon>Stramenopiles</taxon>
        <taxon>Ochrophyta</taxon>
        <taxon>Bacillariophyta</taxon>
        <taxon>Coscinodiscophyceae</taxon>
        <taxon>Chaetocerotophycidae</taxon>
        <taxon>Leptocylindrales</taxon>
        <taxon>Leptocylindraceae</taxon>
        <taxon>Leptocylindrus</taxon>
    </lineage>
</organism>
<feature type="transmembrane region" description="Helical" evidence="2">
    <location>
        <begin position="30"/>
        <end position="53"/>
    </location>
</feature>
<evidence type="ECO:0000256" key="1">
    <source>
        <dbReference type="SAM" id="MobiDB-lite"/>
    </source>
</evidence>
<gene>
    <name evidence="3" type="ORF">LDAN0321_LOCUS5575</name>
</gene>
<name>A0A7S2NZ88_9STRA</name>
<keyword evidence="2" id="KW-0472">Membrane</keyword>
<feature type="compositionally biased region" description="Low complexity" evidence="1">
    <location>
        <begin position="1"/>
        <end position="12"/>
    </location>
</feature>
<evidence type="ECO:0000313" key="3">
    <source>
        <dbReference type="EMBL" id="CAD9566677.1"/>
    </source>
</evidence>
<accession>A0A7S2NZ88</accession>